<evidence type="ECO:0008006" key="4">
    <source>
        <dbReference type="Google" id="ProtNLM"/>
    </source>
</evidence>
<evidence type="ECO:0000256" key="1">
    <source>
        <dbReference type="SAM" id="SignalP"/>
    </source>
</evidence>
<reference evidence="2 3" key="1">
    <citation type="submission" date="2023-05" db="EMBL/GenBank/DDBJ databases">
        <title>Sedimentitalea sp. nov. JM2-8.</title>
        <authorList>
            <person name="Huang J."/>
        </authorList>
    </citation>
    <scope>NUCLEOTIDE SEQUENCE [LARGE SCALE GENOMIC DNA]</scope>
    <source>
        <strain evidence="2 3">JM2-8</strain>
    </source>
</reference>
<feature type="signal peptide" evidence="1">
    <location>
        <begin position="1"/>
        <end position="19"/>
    </location>
</feature>
<dbReference type="RefSeq" id="WP_284486145.1">
    <property type="nucleotide sequence ID" value="NZ_JASNJE010000017.1"/>
</dbReference>
<gene>
    <name evidence="2" type="ORF">QO034_13915</name>
</gene>
<feature type="chain" id="PRO_5045329366" description="Lipoprotein" evidence="1">
    <location>
        <begin position="20"/>
        <end position="160"/>
    </location>
</feature>
<sequence length="160" mass="17026">MAVKSSRFLAFTAAVFVLSACNSNPQFRMTSANRVYDSFNGLYIFLAKADLGLFESPASFPAEIDTYGEIIAGFEIGRLVQTEKKLSSALARAESRSALDSVIARCVDQVKAVAKQHKAKGIPAGSQLLDTTRKACVLAVGAVAENERSSIFVATVAGDL</sequence>
<accession>A0ABT7FGU4</accession>
<evidence type="ECO:0000313" key="2">
    <source>
        <dbReference type="EMBL" id="MDK3074210.1"/>
    </source>
</evidence>
<dbReference type="Proteomes" id="UP001227126">
    <property type="component" value="Unassembled WGS sequence"/>
</dbReference>
<keyword evidence="1" id="KW-0732">Signal</keyword>
<name>A0ABT7FGU4_9RHOB</name>
<organism evidence="2 3">
    <name type="scientific">Sedimentitalea xiamensis</name>
    <dbReference type="NCBI Taxonomy" id="3050037"/>
    <lineage>
        <taxon>Bacteria</taxon>
        <taxon>Pseudomonadati</taxon>
        <taxon>Pseudomonadota</taxon>
        <taxon>Alphaproteobacteria</taxon>
        <taxon>Rhodobacterales</taxon>
        <taxon>Paracoccaceae</taxon>
        <taxon>Sedimentitalea</taxon>
    </lineage>
</organism>
<dbReference type="EMBL" id="JASNJE010000017">
    <property type="protein sequence ID" value="MDK3074210.1"/>
    <property type="molecule type" value="Genomic_DNA"/>
</dbReference>
<keyword evidence="3" id="KW-1185">Reference proteome</keyword>
<evidence type="ECO:0000313" key="3">
    <source>
        <dbReference type="Proteomes" id="UP001227126"/>
    </source>
</evidence>
<comment type="caution">
    <text evidence="2">The sequence shown here is derived from an EMBL/GenBank/DDBJ whole genome shotgun (WGS) entry which is preliminary data.</text>
</comment>
<proteinExistence type="predicted"/>
<protein>
    <recommendedName>
        <fullName evidence="4">Lipoprotein</fullName>
    </recommendedName>
</protein>
<dbReference type="PROSITE" id="PS51257">
    <property type="entry name" value="PROKAR_LIPOPROTEIN"/>
    <property type="match status" value="1"/>
</dbReference>